<evidence type="ECO:0008006" key="11">
    <source>
        <dbReference type="Google" id="ProtNLM"/>
    </source>
</evidence>
<comment type="subcellular location">
    <subcellularLocation>
        <location evidence="1">Membrane</location>
        <topology evidence="1">Multi-pass membrane protein</topology>
    </subcellularLocation>
</comment>
<feature type="transmembrane region" description="Helical" evidence="7">
    <location>
        <begin position="98"/>
        <end position="122"/>
    </location>
</feature>
<protein>
    <recommendedName>
        <fullName evidence="11">HVA22-like protein</fullName>
    </recommendedName>
</protein>
<dbReference type="OrthoDB" id="10009287at2759"/>
<keyword evidence="5 7" id="KW-0472">Membrane</keyword>
<feature type="transmembrane region" description="Helical" evidence="7">
    <location>
        <begin position="319"/>
        <end position="340"/>
    </location>
</feature>
<dbReference type="InterPro" id="IPR004345">
    <property type="entry name" value="TB2_DP1_HVA22"/>
</dbReference>
<evidence type="ECO:0000256" key="3">
    <source>
        <dbReference type="ARBA" id="ARBA00022692"/>
    </source>
</evidence>
<evidence type="ECO:0000313" key="9">
    <source>
        <dbReference type="EMBL" id="TMW59444.1"/>
    </source>
</evidence>
<dbReference type="Pfam" id="PF03134">
    <property type="entry name" value="TB2_DP1_HVA22"/>
    <property type="match status" value="1"/>
</dbReference>
<feature type="compositionally biased region" description="Low complexity" evidence="6">
    <location>
        <begin position="259"/>
        <end position="272"/>
    </location>
</feature>
<keyword evidence="3 7" id="KW-0812">Transmembrane</keyword>
<evidence type="ECO:0000313" key="10">
    <source>
        <dbReference type="Proteomes" id="UP000794436"/>
    </source>
</evidence>
<evidence type="ECO:0000256" key="8">
    <source>
        <dbReference type="SAM" id="SignalP"/>
    </source>
</evidence>
<evidence type="ECO:0000256" key="4">
    <source>
        <dbReference type="ARBA" id="ARBA00022989"/>
    </source>
</evidence>
<evidence type="ECO:0000256" key="1">
    <source>
        <dbReference type="ARBA" id="ARBA00004141"/>
    </source>
</evidence>
<dbReference type="PANTHER" id="PTHR12300:SF161">
    <property type="entry name" value="RECEPTOR EXPRESSION-ENHANCING PROTEIN"/>
    <property type="match status" value="1"/>
</dbReference>
<feature type="region of interest" description="Disordered" evidence="6">
    <location>
        <begin position="255"/>
        <end position="285"/>
    </location>
</feature>
<organism evidence="9 10">
    <name type="scientific">Pythium oligandrum</name>
    <name type="common">Mycoparasitic fungus</name>
    <dbReference type="NCBI Taxonomy" id="41045"/>
    <lineage>
        <taxon>Eukaryota</taxon>
        <taxon>Sar</taxon>
        <taxon>Stramenopiles</taxon>
        <taxon>Oomycota</taxon>
        <taxon>Peronosporomycetes</taxon>
        <taxon>Pythiales</taxon>
        <taxon>Pythiaceae</taxon>
        <taxon>Pythium</taxon>
    </lineage>
</organism>
<reference evidence="9" key="1">
    <citation type="submission" date="2019-03" db="EMBL/GenBank/DDBJ databases">
        <title>Long read genome sequence of the mycoparasitic Pythium oligandrum ATCC 38472 isolated from sugarbeet rhizosphere.</title>
        <authorList>
            <person name="Gaulin E."/>
        </authorList>
    </citation>
    <scope>NUCLEOTIDE SEQUENCE</scope>
    <source>
        <strain evidence="9">ATCC 38472_TT</strain>
    </source>
</reference>
<comment type="caution">
    <text evidence="9">The sequence shown here is derived from an EMBL/GenBank/DDBJ whole genome shotgun (WGS) entry which is preliminary data.</text>
</comment>
<feature type="transmembrane region" description="Helical" evidence="7">
    <location>
        <begin position="194"/>
        <end position="215"/>
    </location>
</feature>
<name>A0A8K1FFY9_PYTOL</name>
<sequence>MRGRMRTLALLLLVTALVAVTHTRGQEADAPVDVASEQTDPSAVSRRDVLFQYIPVGEELGFNVSAYLPASLTHDTSWQELWVALEEAVIGTYEFVRLWTIFLVLVSGPVLQLLSVLIEALLPHALTAMQVTAEYVYEMDPLHQAILAAVTVLVVVCYRKGYVGKARRRFVVVRRNLRLRYRQFVLSLDEKARMVAVVVPHVVFVALVYVVVFWSPSVVLELWSNEAITLLLSLGIPLIRTIAAIHRKRVQQVRAAEGTPDSSTTPASTPAQTPAPTPSKIPTRPSEIRSANARAKALAAAVALTYNEWRAYEACLKYWVLWSITVCTISVVSMFIPAFIARYLTIPTYWTNILLAWMHSPVARGDIALYTLLSPLVNPYANRIKDMTDTASGNGAQENEATNFLMRTLVAFNVVKPTYMHLLSDMWSQGPALIGLMFIFTPGFVTARGALLVGFGFPAYVTMGALADKRTRTYEWWLLYFAVAVIVDHLLTSIGTTLWWLPLFQHLKLLVMMWLQFPYFRGAQKIFDTTFFSVFVAARPKPKQE</sequence>
<dbReference type="EMBL" id="SPLM01000109">
    <property type="protein sequence ID" value="TMW59444.1"/>
    <property type="molecule type" value="Genomic_DNA"/>
</dbReference>
<proteinExistence type="inferred from homology"/>
<feature type="transmembrane region" description="Helical" evidence="7">
    <location>
        <begin position="473"/>
        <end position="491"/>
    </location>
</feature>
<dbReference type="Proteomes" id="UP000794436">
    <property type="component" value="Unassembled WGS sequence"/>
</dbReference>
<gene>
    <name evidence="9" type="ORF">Poli38472_004513</name>
</gene>
<feature type="transmembrane region" description="Helical" evidence="7">
    <location>
        <begin position="142"/>
        <end position="159"/>
    </location>
</feature>
<feature type="transmembrane region" description="Helical" evidence="7">
    <location>
        <begin position="227"/>
        <end position="245"/>
    </location>
</feature>
<evidence type="ECO:0000256" key="2">
    <source>
        <dbReference type="ARBA" id="ARBA00008573"/>
    </source>
</evidence>
<keyword evidence="8" id="KW-0732">Signal</keyword>
<feature type="chain" id="PRO_5035467294" description="HVA22-like protein" evidence="8">
    <location>
        <begin position="26"/>
        <end position="545"/>
    </location>
</feature>
<dbReference type="AlphaFoldDB" id="A0A8K1FFY9"/>
<evidence type="ECO:0000256" key="6">
    <source>
        <dbReference type="SAM" id="MobiDB-lite"/>
    </source>
</evidence>
<evidence type="ECO:0000256" key="7">
    <source>
        <dbReference type="SAM" id="Phobius"/>
    </source>
</evidence>
<feature type="transmembrane region" description="Helical" evidence="7">
    <location>
        <begin position="432"/>
        <end position="461"/>
    </location>
</feature>
<accession>A0A8K1FFY9</accession>
<comment type="similarity">
    <text evidence="2">Belongs to the DP1 family.</text>
</comment>
<feature type="signal peptide" evidence="8">
    <location>
        <begin position="1"/>
        <end position="25"/>
    </location>
</feature>
<dbReference type="PANTHER" id="PTHR12300">
    <property type="entry name" value="HVA22-LIKE PROTEINS"/>
    <property type="match status" value="1"/>
</dbReference>
<evidence type="ECO:0000256" key="5">
    <source>
        <dbReference type="ARBA" id="ARBA00023136"/>
    </source>
</evidence>
<keyword evidence="4 7" id="KW-1133">Transmembrane helix</keyword>
<dbReference type="GO" id="GO:0016020">
    <property type="term" value="C:membrane"/>
    <property type="evidence" value="ECO:0007669"/>
    <property type="project" value="UniProtKB-SubCell"/>
</dbReference>
<keyword evidence="10" id="KW-1185">Reference proteome</keyword>